<dbReference type="Pfam" id="PF00034">
    <property type="entry name" value="Cytochrom_C"/>
    <property type="match status" value="2"/>
</dbReference>
<evidence type="ECO:0000313" key="6">
    <source>
        <dbReference type="EMBL" id="MBO0333649.1"/>
    </source>
</evidence>
<dbReference type="RefSeq" id="WP_207044225.1">
    <property type="nucleotide sequence ID" value="NZ_JAFLNC010000002.1"/>
</dbReference>
<name>A0ABS3F544_9PROT</name>
<evidence type="ECO:0000256" key="1">
    <source>
        <dbReference type="ARBA" id="ARBA00022617"/>
    </source>
</evidence>
<evidence type="ECO:0000256" key="4">
    <source>
        <dbReference type="PROSITE-ProRule" id="PRU00433"/>
    </source>
</evidence>
<evidence type="ECO:0000259" key="5">
    <source>
        <dbReference type="PROSITE" id="PS51007"/>
    </source>
</evidence>
<protein>
    <submittedName>
        <fullName evidence="6">C-type cytochrome</fullName>
    </submittedName>
</protein>
<dbReference type="EMBL" id="JAFLNC010000002">
    <property type="protein sequence ID" value="MBO0333649.1"/>
    <property type="molecule type" value="Genomic_DNA"/>
</dbReference>
<reference evidence="6 7" key="1">
    <citation type="submission" date="2021-03" db="EMBL/GenBank/DDBJ databases">
        <title>Sneathiella sp. CAU 1612 isolated from Kang Won-do.</title>
        <authorList>
            <person name="Kim W."/>
        </authorList>
    </citation>
    <scope>NUCLEOTIDE SEQUENCE [LARGE SCALE GENOMIC DNA]</scope>
    <source>
        <strain evidence="6 7">CAU 1612</strain>
    </source>
</reference>
<evidence type="ECO:0000256" key="3">
    <source>
        <dbReference type="ARBA" id="ARBA00023004"/>
    </source>
</evidence>
<organism evidence="6 7">
    <name type="scientific">Sneathiella sedimenti</name>
    <dbReference type="NCBI Taxonomy" id="2816034"/>
    <lineage>
        <taxon>Bacteria</taxon>
        <taxon>Pseudomonadati</taxon>
        <taxon>Pseudomonadota</taxon>
        <taxon>Alphaproteobacteria</taxon>
        <taxon>Sneathiellales</taxon>
        <taxon>Sneathiellaceae</taxon>
        <taxon>Sneathiella</taxon>
    </lineage>
</organism>
<feature type="domain" description="Cytochrome c" evidence="5">
    <location>
        <begin position="154"/>
        <end position="264"/>
    </location>
</feature>
<gene>
    <name evidence="6" type="ORF">J0X12_08495</name>
</gene>
<evidence type="ECO:0000313" key="7">
    <source>
        <dbReference type="Proteomes" id="UP000664761"/>
    </source>
</evidence>
<evidence type="ECO:0000256" key="2">
    <source>
        <dbReference type="ARBA" id="ARBA00022723"/>
    </source>
</evidence>
<dbReference type="InterPro" id="IPR051459">
    <property type="entry name" value="Cytochrome_c-type_DH"/>
</dbReference>
<dbReference type="InterPro" id="IPR036909">
    <property type="entry name" value="Cyt_c-like_dom_sf"/>
</dbReference>
<dbReference type="PANTHER" id="PTHR35008:SF8">
    <property type="entry name" value="ALCOHOL DEHYDROGENASE CYTOCHROME C SUBUNIT"/>
    <property type="match status" value="1"/>
</dbReference>
<dbReference type="PANTHER" id="PTHR35008">
    <property type="entry name" value="BLL4482 PROTEIN-RELATED"/>
    <property type="match status" value="1"/>
</dbReference>
<feature type="domain" description="Cytochrome c" evidence="5">
    <location>
        <begin position="10"/>
        <end position="121"/>
    </location>
</feature>
<accession>A0ABS3F544</accession>
<dbReference type="PROSITE" id="PS51007">
    <property type="entry name" value="CYTC"/>
    <property type="match status" value="2"/>
</dbReference>
<keyword evidence="2 4" id="KW-0479">Metal-binding</keyword>
<dbReference type="Gene3D" id="1.10.760.10">
    <property type="entry name" value="Cytochrome c-like domain"/>
    <property type="match status" value="2"/>
</dbReference>
<keyword evidence="3 4" id="KW-0408">Iron</keyword>
<dbReference type="SUPFAM" id="SSF46626">
    <property type="entry name" value="Cytochrome c"/>
    <property type="match status" value="2"/>
</dbReference>
<sequence length="270" mass="29139">MQSQAVSAETPLERGTYLMNSIVACGNCHTPQTPTGPAAGMELAGQFLVDEPGFFKAFAPNITQDKETGIGNWTDEQIIAAIREGKRPNGTIIGPPMPIELYRNMSDTDVTAIVAYLRQVKPVKNVVEKSTYEIPLPPSYGPPVTQVPDVPRDDIVAYGAYLAGPAGHCIECHSPLVNGKPDIEHQLGVGGMSFPGPWGVSISANITPHEDGIAHYNDADLEKVIRTGVRPDGSRLLPPMGVYYYANISDEDMSALIAYLRQLEPKPSPE</sequence>
<comment type="caution">
    <text evidence="6">The sequence shown here is derived from an EMBL/GenBank/DDBJ whole genome shotgun (WGS) entry which is preliminary data.</text>
</comment>
<keyword evidence="1 4" id="KW-0349">Heme</keyword>
<keyword evidence="7" id="KW-1185">Reference proteome</keyword>
<dbReference type="Proteomes" id="UP000664761">
    <property type="component" value="Unassembled WGS sequence"/>
</dbReference>
<proteinExistence type="predicted"/>
<dbReference type="InterPro" id="IPR009056">
    <property type="entry name" value="Cyt_c-like_dom"/>
</dbReference>